<dbReference type="PANTHER" id="PTHR11993">
    <property type="entry name" value="NADH-UBIQUINONE OXIDOREDUCTASE 49 KDA SUBUNIT"/>
    <property type="match status" value="1"/>
</dbReference>
<evidence type="ECO:0000313" key="4">
    <source>
        <dbReference type="Proteomes" id="UP000542342"/>
    </source>
</evidence>
<dbReference type="GO" id="GO:0051287">
    <property type="term" value="F:NAD binding"/>
    <property type="evidence" value="ECO:0007669"/>
    <property type="project" value="InterPro"/>
</dbReference>
<gene>
    <name evidence="1 3" type="primary">nuoD</name>
    <name evidence="3" type="ORF">H0921_09770</name>
</gene>
<comment type="catalytic activity">
    <reaction evidence="1">
        <text>a quinone + NADH + 5 H(+)(in) = a quinol + NAD(+) + 4 H(+)(out)</text>
        <dbReference type="Rhea" id="RHEA:57888"/>
        <dbReference type="ChEBI" id="CHEBI:15378"/>
        <dbReference type="ChEBI" id="CHEBI:24646"/>
        <dbReference type="ChEBI" id="CHEBI:57540"/>
        <dbReference type="ChEBI" id="CHEBI:57945"/>
        <dbReference type="ChEBI" id="CHEBI:132124"/>
    </reaction>
</comment>
<dbReference type="GO" id="GO:0048038">
    <property type="term" value="F:quinone binding"/>
    <property type="evidence" value="ECO:0007669"/>
    <property type="project" value="UniProtKB-KW"/>
</dbReference>
<evidence type="ECO:0000313" key="3">
    <source>
        <dbReference type="EMBL" id="MBA2226446.1"/>
    </source>
</evidence>
<keyword evidence="1" id="KW-0472">Membrane</keyword>
<evidence type="ECO:0000259" key="2">
    <source>
        <dbReference type="Pfam" id="PF00346"/>
    </source>
</evidence>
<keyword evidence="1" id="KW-1278">Translocase</keyword>
<protein>
    <recommendedName>
        <fullName evidence="1">NADH-quinone oxidoreductase subunit D</fullName>
        <ecNumber evidence="1">7.1.1.-</ecNumber>
    </recommendedName>
    <alternativeName>
        <fullName evidence="1">NADH dehydrogenase I subunit D</fullName>
    </alternativeName>
    <alternativeName>
        <fullName evidence="1">NDH-1 subunit D</fullName>
    </alternativeName>
</protein>
<comment type="function">
    <text evidence="1">NDH-1 shuttles electrons from NADH, via FMN and iron-sulfur (Fe-S) centers, to quinones in the respiratory chain. The immediate electron acceptor for the enzyme in this species is believed to be ubiquinone. Couples the redox reaction to proton translocation (for every two electrons transferred, four hydrogen ions are translocated across the cytoplasmic membrane), and thus conserves the redox energy in a proton gradient.</text>
</comment>
<accession>A0A7V9ABP1</accession>
<dbReference type="GO" id="GO:0050136">
    <property type="term" value="F:NADH dehydrogenase (quinone) (non-electrogenic) activity"/>
    <property type="evidence" value="ECO:0007669"/>
    <property type="project" value="UniProtKB-UniRule"/>
</dbReference>
<dbReference type="RefSeq" id="WP_194537889.1">
    <property type="nucleotide sequence ID" value="NZ_JACEFB010000006.1"/>
</dbReference>
<dbReference type="NCBIfam" id="NF004739">
    <property type="entry name" value="PRK06075.1"/>
    <property type="match status" value="1"/>
</dbReference>
<dbReference type="GO" id="GO:0005886">
    <property type="term" value="C:plasma membrane"/>
    <property type="evidence" value="ECO:0007669"/>
    <property type="project" value="UniProtKB-SubCell"/>
</dbReference>
<keyword evidence="1" id="KW-1003">Cell membrane</keyword>
<dbReference type="AlphaFoldDB" id="A0A7V9ABP1"/>
<comment type="similarity">
    <text evidence="1">Belongs to the complex I 49 kDa subunit family.</text>
</comment>
<dbReference type="InterPro" id="IPR029014">
    <property type="entry name" value="NiFe-Hase_large"/>
</dbReference>
<dbReference type="EMBL" id="JACEFB010000006">
    <property type="protein sequence ID" value="MBA2226446.1"/>
    <property type="molecule type" value="Genomic_DNA"/>
</dbReference>
<comment type="subcellular location">
    <subcellularLocation>
        <location evidence="1">Cell membrane</location>
        <topology evidence="1">Peripheral membrane protein</topology>
        <orientation evidence="1">Cytoplasmic side</orientation>
    </subcellularLocation>
</comment>
<dbReference type="SUPFAM" id="SSF56762">
    <property type="entry name" value="HydB/Nqo4-like"/>
    <property type="match status" value="1"/>
</dbReference>
<keyword evidence="4" id="KW-1185">Reference proteome</keyword>
<name>A0A7V9ABP1_9BACT</name>
<proteinExistence type="inferred from homology"/>
<dbReference type="Pfam" id="PF00346">
    <property type="entry name" value="Complex1_49kDa"/>
    <property type="match status" value="1"/>
</dbReference>
<comment type="subunit">
    <text evidence="1">NDH-1 is composed of 14 different subunits. Subunits NuoB, C, D, E, F, and G constitute the peripheral sector of the complex.</text>
</comment>
<keyword evidence="3" id="KW-0560">Oxidoreductase</keyword>
<dbReference type="InterPro" id="IPR001135">
    <property type="entry name" value="NADH_Q_OxRdtase_suD"/>
</dbReference>
<feature type="domain" description="NADH-quinone oxidoreductase subunit D" evidence="2">
    <location>
        <begin position="135"/>
        <end position="410"/>
    </location>
</feature>
<comment type="caution">
    <text evidence="3">The sequence shown here is derived from an EMBL/GenBank/DDBJ whole genome shotgun (WGS) entry which is preliminary data.</text>
</comment>
<dbReference type="PANTHER" id="PTHR11993:SF10">
    <property type="entry name" value="NADH DEHYDROGENASE [UBIQUINONE] IRON-SULFUR PROTEIN 2, MITOCHONDRIAL"/>
    <property type="match status" value="1"/>
</dbReference>
<keyword evidence="1" id="KW-0813">Transport</keyword>
<keyword evidence="1" id="KW-0874">Quinone</keyword>
<evidence type="ECO:0000256" key="1">
    <source>
        <dbReference type="HAMAP-Rule" id="MF_01358"/>
    </source>
</evidence>
<dbReference type="HAMAP" id="MF_01358">
    <property type="entry name" value="NDH1_NuoD"/>
    <property type="match status" value="1"/>
</dbReference>
<reference evidence="3 4" key="1">
    <citation type="submission" date="2020-07" db="EMBL/GenBank/DDBJ databases">
        <title>Thermogemmata thermophila gen. nov., sp. nov., a novel moderate thermophilic planctomycete from a Kamchatka hot spring.</title>
        <authorList>
            <person name="Elcheninov A.G."/>
            <person name="Podosokorskaya O.A."/>
            <person name="Kovaleva O.L."/>
            <person name="Novikov A."/>
            <person name="Bonch-Osmolovskaya E.A."/>
            <person name="Toshchakov S.V."/>
            <person name="Kublanov I.V."/>
        </authorList>
    </citation>
    <scope>NUCLEOTIDE SEQUENCE [LARGE SCALE GENOMIC DNA]</scope>
    <source>
        <strain evidence="3 4">2918</strain>
    </source>
</reference>
<sequence>MPLTAITPADEDLIGADREYLYTLNFGPQHPATHTTLRLILTLDGETVVKAVPDIGYLHSGFEKLGEDLDYNQYITIVDRMNYISPVANEIAWHHTVEKLLGIEITPRCKYIRTILAELARISDHLLCIGAAALDLGALTAFLYAFNQREAIYNIIETASGQRFHPSFTRVGGLAADVGDEWIAQVRQFVRTFPKAHADISRLLNRNRIFLDRTRGIGVLTKEEAINFSCSGPVARASGVVRDLRKDEPYLAYDELNGSFKVICAKEGDCYARYLVRMEEMIESLHIIEAAIENMPSGPVNVDVNEKMTIPDKTAVYRSIEGLIQHFELFMWNRRWETPVEEVYGANETANGELGFYIVADGSGRPWRARTRPPSFIHFAIFPHLIEGHLISDVPAVLGSLNIIAAELDR</sequence>
<dbReference type="NCBIfam" id="TIGR01962">
    <property type="entry name" value="NuoD"/>
    <property type="match status" value="1"/>
</dbReference>
<organism evidence="3 4">
    <name type="scientific">Thermogemmata fonticola</name>
    <dbReference type="NCBI Taxonomy" id="2755323"/>
    <lineage>
        <taxon>Bacteria</taxon>
        <taxon>Pseudomonadati</taxon>
        <taxon>Planctomycetota</taxon>
        <taxon>Planctomycetia</taxon>
        <taxon>Gemmatales</taxon>
        <taxon>Gemmataceae</taxon>
        <taxon>Thermogemmata</taxon>
    </lineage>
</organism>
<keyword evidence="1" id="KW-0830">Ubiquinone</keyword>
<keyword evidence="1" id="KW-0520">NAD</keyword>
<dbReference type="Gene3D" id="1.10.645.10">
    <property type="entry name" value="Cytochrome-c3 Hydrogenase, chain B"/>
    <property type="match status" value="1"/>
</dbReference>
<dbReference type="InterPro" id="IPR022885">
    <property type="entry name" value="NDH1_su_D/H"/>
</dbReference>
<dbReference type="Proteomes" id="UP000542342">
    <property type="component" value="Unassembled WGS sequence"/>
</dbReference>
<dbReference type="EC" id="7.1.1.-" evidence="1"/>